<accession>A0ABY1NEM5</accession>
<dbReference type="RefSeq" id="WP_283399960.1">
    <property type="nucleotide sequence ID" value="NZ_FXUB01000001.1"/>
</dbReference>
<dbReference type="Proteomes" id="UP001157911">
    <property type="component" value="Unassembled WGS sequence"/>
</dbReference>
<evidence type="ECO:0000313" key="1">
    <source>
        <dbReference type="EMBL" id="SMP07202.1"/>
    </source>
</evidence>
<organism evidence="1 2">
    <name type="scientific">Desulfurobacterium pacificum</name>
    <dbReference type="NCBI Taxonomy" id="240166"/>
    <lineage>
        <taxon>Bacteria</taxon>
        <taxon>Pseudomonadati</taxon>
        <taxon>Aquificota</taxon>
        <taxon>Aquificia</taxon>
        <taxon>Desulfurobacteriales</taxon>
        <taxon>Desulfurobacteriaceae</taxon>
        <taxon>Desulfurobacterium</taxon>
    </lineage>
</organism>
<evidence type="ECO:0000313" key="2">
    <source>
        <dbReference type="Proteomes" id="UP001157911"/>
    </source>
</evidence>
<proteinExistence type="predicted"/>
<gene>
    <name evidence="1" type="ORF">SAMN06265339_0454</name>
</gene>
<protein>
    <recommendedName>
        <fullName evidence="3">DUF86 domain-containing protein</fullName>
    </recommendedName>
</protein>
<dbReference type="SUPFAM" id="SSF81593">
    <property type="entry name" value="Nucleotidyltransferase substrate binding subunit/domain"/>
    <property type="match status" value="1"/>
</dbReference>
<dbReference type="Gene3D" id="1.20.120.330">
    <property type="entry name" value="Nucleotidyltransferases domain 2"/>
    <property type="match status" value="1"/>
</dbReference>
<reference evidence="1 2" key="1">
    <citation type="submission" date="2017-05" db="EMBL/GenBank/DDBJ databases">
        <authorList>
            <person name="Varghese N."/>
            <person name="Submissions S."/>
        </authorList>
    </citation>
    <scope>NUCLEOTIDE SEQUENCE [LARGE SCALE GENOMIC DNA]</scope>
    <source>
        <strain evidence="1 2">DSM 15522</strain>
    </source>
</reference>
<dbReference type="EMBL" id="FXUB01000001">
    <property type="protein sequence ID" value="SMP07202.1"/>
    <property type="molecule type" value="Genomic_DNA"/>
</dbReference>
<keyword evidence="2" id="KW-1185">Reference proteome</keyword>
<sequence length="153" mass="18061">MNDKEYLRYLHIKAEVERHLSTLKEAFSWIEQKTGLPLNEQKVNSLLKTTEGTMVLDQIAYRFSKLQDSLGKLLRVYLFLKGENAYHLPIGDVVLLMEKYGFNISLEKWFALRSIRNALAHEYEEEREKIASVINRVREELPFFEKLLNQLTL</sequence>
<evidence type="ECO:0008006" key="3">
    <source>
        <dbReference type="Google" id="ProtNLM"/>
    </source>
</evidence>
<name>A0ABY1NEM5_9BACT</name>
<comment type="caution">
    <text evidence="1">The sequence shown here is derived from an EMBL/GenBank/DDBJ whole genome shotgun (WGS) entry which is preliminary data.</text>
</comment>